<evidence type="ECO:0000256" key="1">
    <source>
        <dbReference type="SAM" id="MobiDB-lite"/>
    </source>
</evidence>
<reference evidence="2 3" key="1">
    <citation type="journal article" date="2018" name="Mol. Plant">
        <title>The genome of Artemisia annua provides insight into the evolution of Asteraceae family and artemisinin biosynthesis.</title>
        <authorList>
            <person name="Shen Q."/>
            <person name="Zhang L."/>
            <person name="Liao Z."/>
            <person name="Wang S."/>
            <person name="Yan T."/>
            <person name="Shi P."/>
            <person name="Liu M."/>
            <person name="Fu X."/>
            <person name="Pan Q."/>
            <person name="Wang Y."/>
            <person name="Lv Z."/>
            <person name="Lu X."/>
            <person name="Zhang F."/>
            <person name="Jiang W."/>
            <person name="Ma Y."/>
            <person name="Chen M."/>
            <person name="Hao X."/>
            <person name="Li L."/>
            <person name="Tang Y."/>
            <person name="Lv G."/>
            <person name="Zhou Y."/>
            <person name="Sun X."/>
            <person name="Brodelius P.E."/>
            <person name="Rose J.K.C."/>
            <person name="Tang K."/>
        </authorList>
    </citation>
    <scope>NUCLEOTIDE SEQUENCE [LARGE SCALE GENOMIC DNA]</scope>
    <source>
        <strain evidence="3">cv. Huhao1</strain>
        <tissue evidence="2">Leaf</tissue>
    </source>
</reference>
<dbReference type="EMBL" id="PKPP01025263">
    <property type="protein sequence ID" value="PWA33156.1"/>
    <property type="molecule type" value="Genomic_DNA"/>
</dbReference>
<proteinExistence type="predicted"/>
<comment type="caution">
    <text evidence="2">The sequence shown here is derived from an EMBL/GenBank/DDBJ whole genome shotgun (WGS) entry which is preliminary data.</text>
</comment>
<evidence type="ECO:0000313" key="2">
    <source>
        <dbReference type="EMBL" id="PWA33156.1"/>
    </source>
</evidence>
<organism evidence="2 3">
    <name type="scientific">Artemisia annua</name>
    <name type="common">Sweet wormwood</name>
    <dbReference type="NCBI Taxonomy" id="35608"/>
    <lineage>
        <taxon>Eukaryota</taxon>
        <taxon>Viridiplantae</taxon>
        <taxon>Streptophyta</taxon>
        <taxon>Embryophyta</taxon>
        <taxon>Tracheophyta</taxon>
        <taxon>Spermatophyta</taxon>
        <taxon>Magnoliopsida</taxon>
        <taxon>eudicotyledons</taxon>
        <taxon>Gunneridae</taxon>
        <taxon>Pentapetalae</taxon>
        <taxon>asterids</taxon>
        <taxon>campanulids</taxon>
        <taxon>Asterales</taxon>
        <taxon>Asteraceae</taxon>
        <taxon>Asteroideae</taxon>
        <taxon>Anthemideae</taxon>
        <taxon>Artemisiinae</taxon>
        <taxon>Artemisia</taxon>
    </lineage>
</organism>
<accession>A0A2U1KAP1</accession>
<protein>
    <submittedName>
        <fullName evidence="2">Uncharacterized protein</fullName>
    </submittedName>
</protein>
<gene>
    <name evidence="2" type="ORF">CTI12_AA624930</name>
</gene>
<sequence>MVARGHGGDAGNDPPNGDRPMQPPSAAVECGYHSDTGGSDLQRALQRYKNKFKEHMFVNGEGYEHPQERKQFPPGDMALSEWNKYVDYVTTPKHMARAEKNKANRKKQLYSSNHGTKSYDASRFDEVRKVIW</sequence>
<dbReference type="Proteomes" id="UP000245207">
    <property type="component" value="Unassembled WGS sequence"/>
</dbReference>
<dbReference type="AlphaFoldDB" id="A0A2U1KAP1"/>
<feature type="compositionally biased region" description="Low complexity" evidence="1">
    <location>
        <begin position="11"/>
        <end position="20"/>
    </location>
</feature>
<name>A0A2U1KAP1_ARTAN</name>
<keyword evidence="3" id="KW-1185">Reference proteome</keyword>
<evidence type="ECO:0000313" key="3">
    <source>
        <dbReference type="Proteomes" id="UP000245207"/>
    </source>
</evidence>
<feature type="region of interest" description="Disordered" evidence="1">
    <location>
        <begin position="1"/>
        <end position="39"/>
    </location>
</feature>